<keyword evidence="3" id="KW-1185">Reference proteome</keyword>
<keyword evidence="2" id="KW-0378">Hydrolase</keyword>
<organism evidence="2 3">
    <name type="scientific">Cycloclasticus pugetii</name>
    <dbReference type="NCBI Taxonomy" id="34068"/>
    <lineage>
        <taxon>Bacteria</taxon>
        <taxon>Pseudomonadati</taxon>
        <taxon>Pseudomonadota</taxon>
        <taxon>Gammaproteobacteria</taxon>
        <taxon>Thiotrichales</taxon>
        <taxon>Piscirickettsiaceae</taxon>
        <taxon>Cycloclasticus</taxon>
    </lineage>
</organism>
<dbReference type="RefSeq" id="WP_015006481.1">
    <property type="nucleotide sequence ID" value="NZ_FQZJ01000001.1"/>
</dbReference>
<dbReference type="PANTHER" id="PTHR43194">
    <property type="entry name" value="HYDROLASE ALPHA/BETA FOLD FAMILY"/>
    <property type="match status" value="1"/>
</dbReference>
<reference evidence="2 3" key="1">
    <citation type="journal article" date="2013" name="Genome Announc.">
        <title>Genome Sequence of the Pyrene- and Fluoranthene-Degrading Bacterium Cycloclasticus sp. Strain PY97M.</title>
        <authorList>
            <person name="Cui Z."/>
            <person name="Xu G."/>
            <person name="Li Q."/>
            <person name="Gao W."/>
            <person name="Zheng L."/>
        </authorList>
    </citation>
    <scope>NUCLEOTIDE SEQUENCE [LARGE SCALE GENOMIC DNA]</scope>
    <source>
        <strain evidence="2 3">PY97M</strain>
    </source>
</reference>
<feature type="domain" description="AB hydrolase-1" evidence="1">
    <location>
        <begin position="27"/>
        <end position="256"/>
    </location>
</feature>
<dbReference type="Proteomes" id="UP000015462">
    <property type="component" value="Unassembled WGS sequence"/>
</dbReference>
<proteinExistence type="predicted"/>
<accession>A0AB33Z2F8</accession>
<gene>
    <name evidence="2" type="ORF">L196_03116</name>
</gene>
<dbReference type="Pfam" id="PF12697">
    <property type="entry name" value="Abhydrolase_6"/>
    <property type="match status" value="1"/>
</dbReference>
<protein>
    <submittedName>
        <fullName evidence="2">Hydrolase</fullName>
    </submittedName>
</protein>
<evidence type="ECO:0000313" key="2">
    <source>
        <dbReference type="EMBL" id="EPD13490.1"/>
    </source>
</evidence>
<evidence type="ECO:0000259" key="1">
    <source>
        <dbReference type="Pfam" id="PF12697"/>
    </source>
</evidence>
<evidence type="ECO:0000313" key="3">
    <source>
        <dbReference type="Proteomes" id="UP000015462"/>
    </source>
</evidence>
<comment type="caution">
    <text evidence="2">The sequence shown here is derived from an EMBL/GenBank/DDBJ whole genome shotgun (WGS) entry which is preliminary data.</text>
</comment>
<dbReference type="InterPro" id="IPR029058">
    <property type="entry name" value="AB_hydrolase_fold"/>
</dbReference>
<dbReference type="PANTHER" id="PTHR43194:SF2">
    <property type="entry name" value="PEROXISOMAL MEMBRANE PROTEIN LPX1"/>
    <property type="match status" value="1"/>
</dbReference>
<dbReference type="InterPro" id="IPR000073">
    <property type="entry name" value="AB_hydrolase_1"/>
</dbReference>
<dbReference type="AlphaFoldDB" id="A0AB33Z2F8"/>
<dbReference type="EMBL" id="ASHL01000002">
    <property type="protein sequence ID" value="EPD13490.1"/>
    <property type="molecule type" value="Genomic_DNA"/>
</dbReference>
<dbReference type="InterPro" id="IPR050228">
    <property type="entry name" value="Carboxylesterase_BioH"/>
</dbReference>
<dbReference type="Gene3D" id="3.40.50.1820">
    <property type="entry name" value="alpha/beta hydrolase"/>
    <property type="match status" value="1"/>
</dbReference>
<name>A0AB33Z2F8_9GAMM</name>
<dbReference type="SUPFAM" id="SSF53474">
    <property type="entry name" value="alpha/beta-Hydrolases"/>
    <property type="match status" value="1"/>
</dbReference>
<sequence length="269" mass="30172">MNIESSAENPALDVIERHPNKATRKPILFIHGANMSAWCWDEYFMPFFADLGHPTYAINLRGHGKSGGSAMLASNSIADYVNDIQRVIDEIGEPPILIGHSLGGLIIQKYIEKETVPACILMASVPVDGLIPSIIDLALNPTFYMQMNLGELIGTWFSPVDLTRKSIFAGHVNDDVVIRYCAEMQQGSPKALLDTLWLGLPTYKNPFEIPMLALSADEDTFFRPAHIRKTAKAYKADFINMKKMGHTMMIDAHWRESAETIQHWLEKNL</sequence>
<dbReference type="GO" id="GO:0016787">
    <property type="term" value="F:hydrolase activity"/>
    <property type="evidence" value="ECO:0007669"/>
    <property type="project" value="UniProtKB-KW"/>
</dbReference>